<reference evidence="2 3" key="1">
    <citation type="submission" date="2019-10" db="EMBL/GenBank/DDBJ databases">
        <authorList>
            <person name="Palmer J.M."/>
        </authorList>
    </citation>
    <scope>NUCLEOTIDE SEQUENCE [LARGE SCALE GENOMIC DNA]</scope>
    <source>
        <strain evidence="2 3">TWF696</strain>
    </source>
</reference>
<protein>
    <submittedName>
        <fullName evidence="2">Uncharacterized protein</fullName>
    </submittedName>
</protein>
<feature type="region of interest" description="Disordered" evidence="1">
    <location>
        <begin position="23"/>
        <end position="42"/>
    </location>
</feature>
<evidence type="ECO:0000256" key="1">
    <source>
        <dbReference type="SAM" id="MobiDB-lite"/>
    </source>
</evidence>
<evidence type="ECO:0000313" key="3">
    <source>
        <dbReference type="Proteomes" id="UP001375240"/>
    </source>
</evidence>
<dbReference type="PANTHER" id="PTHR37540">
    <property type="entry name" value="TRANSCRIPTION FACTOR (ACR-2), PUTATIVE-RELATED-RELATED"/>
    <property type="match status" value="1"/>
</dbReference>
<organism evidence="2 3">
    <name type="scientific">Orbilia brochopaga</name>
    <dbReference type="NCBI Taxonomy" id="3140254"/>
    <lineage>
        <taxon>Eukaryota</taxon>
        <taxon>Fungi</taxon>
        <taxon>Dikarya</taxon>
        <taxon>Ascomycota</taxon>
        <taxon>Pezizomycotina</taxon>
        <taxon>Orbiliomycetes</taxon>
        <taxon>Orbiliales</taxon>
        <taxon>Orbiliaceae</taxon>
        <taxon>Orbilia</taxon>
    </lineage>
</organism>
<name>A0AAV9U1Q6_9PEZI</name>
<dbReference type="InterPro" id="IPR021858">
    <property type="entry name" value="Fun_TF"/>
</dbReference>
<gene>
    <name evidence="2" type="ORF">TWF696_003265</name>
</gene>
<keyword evidence="3" id="KW-1185">Reference proteome</keyword>
<dbReference type="PANTHER" id="PTHR37540:SF9">
    <property type="entry name" value="ZN(2)-C6 FUNGAL-TYPE DOMAIN-CONTAINING PROTEIN"/>
    <property type="match status" value="1"/>
</dbReference>
<evidence type="ECO:0000313" key="2">
    <source>
        <dbReference type="EMBL" id="KAK6331200.1"/>
    </source>
</evidence>
<comment type="caution">
    <text evidence="2">The sequence shown here is derived from an EMBL/GenBank/DDBJ whole genome shotgun (WGS) entry which is preliminary data.</text>
</comment>
<dbReference type="Pfam" id="PF11951">
    <property type="entry name" value="Fungal_trans_2"/>
    <property type="match status" value="1"/>
</dbReference>
<feature type="region of interest" description="Disordered" evidence="1">
    <location>
        <begin position="58"/>
        <end position="97"/>
    </location>
</feature>
<dbReference type="Proteomes" id="UP001375240">
    <property type="component" value="Unassembled WGS sequence"/>
</dbReference>
<sequence length="499" mass="56117">MQFQFINGAAIDADARKQIRSSVMLGRNAGKRRRREQSKPKPRVLLPDVAVAADQTPTPTVLLPSNTNSTSVGTNTGATNRNLETVDSEDGSRSGELVRRRERTPLYRPFCDDVAVMIYPRVVGYAARKRISDFFLMGGRTIYPAELCVPFAESHVLWLEYFQRDDAFFHCLLALAQSHADYVAGLFEDSPNTLRHLGNSYRCINENLTREGTPSNATIASVMSVAMHHNIRRAPGAAKVHLDALELMVEMRGGVDMFTFHRMLLQKLCRTDIEHSFQSGVRPRFYRDVFPHDIIRAMPSWSACSYEAFVTTTAAQIYNINLQCIFRDLVCAARYLNDTQGGPRLRPLEFQELLISVCYRLLHAHPLMDERPANIAEDACHLALLALMTTMLIRPAIHQSWPSYALVTDLLRCAVRAMGDSEEDDEFMLWLLFAGGISVLDARREAWLAERLGRCTAAMGVESWAAAREILARFPWIGYFHDGLGEDLWNSLSVTGVVG</sequence>
<feature type="compositionally biased region" description="Low complexity" evidence="1">
    <location>
        <begin position="65"/>
        <end position="80"/>
    </location>
</feature>
<feature type="compositionally biased region" description="Basic residues" evidence="1">
    <location>
        <begin position="29"/>
        <end position="42"/>
    </location>
</feature>
<dbReference type="EMBL" id="JAVHNQ010000016">
    <property type="protein sequence ID" value="KAK6331200.1"/>
    <property type="molecule type" value="Genomic_DNA"/>
</dbReference>
<accession>A0AAV9U1Q6</accession>
<proteinExistence type="predicted"/>
<dbReference type="AlphaFoldDB" id="A0AAV9U1Q6"/>